<dbReference type="STRING" id="1465756.BIV18_10005"/>
<reference evidence="1 2" key="1">
    <citation type="journal article" date="2016" name="Appl. Environ. Microbiol.">
        <title>Function and Phylogeny of Bacterial Butyryl Coenzyme A:Acetate Transferases and Their Diversity in the Proximal Colon of Swine.</title>
        <authorList>
            <person name="Trachsel J."/>
            <person name="Bayles D.O."/>
            <person name="Looft T."/>
            <person name="Levine U.Y."/>
            <person name="Allen H.K."/>
        </authorList>
    </citation>
    <scope>NUCLEOTIDE SEQUENCE [LARGE SCALE GENOMIC DNA]</scope>
    <source>
        <strain evidence="1 2">35-6-1</strain>
    </source>
</reference>
<comment type="caution">
    <text evidence="1">The sequence shown here is derived from an EMBL/GenBank/DDBJ whole genome shotgun (WGS) entry which is preliminary data.</text>
</comment>
<dbReference type="AlphaFoldDB" id="A0A1U7LXF2"/>
<evidence type="ECO:0000313" key="2">
    <source>
        <dbReference type="Proteomes" id="UP000187166"/>
    </source>
</evidence>
<organism evidence="1 2">
    <name type="scientific">Peptoniphilus porci</name>
    <dbReference type="NCBI Taxonomy" id="2652280"/>
    <lineage>
        <taxon>Bacteria</taxon>
        <taxon>Bacillati</taxon>
        <taxon>Bacillota</taxon>
        <taxon>Tissierellia</taxon>
        <taxon>Tissierellales</taxon>
        <taxon>Peptoniphilaceae</taxon>
        <taxon>Peptoniphilus</taxon>
    </lineage>
</organism>
<proteinExistence type="predicted"/>
<protein>
    <submittedName>
        <fullName evidence="1">Uncharacterized protein</fullName>
    </submittedName>
</protein>
<dbReference type="Proteomes" id="UP000187166">
    <property type="component" value="Unassembled WGS sequence"/>
</dbReference>
<sequence>MQKEIWNEYTDQEDREEIKKTLNTFNRVIDDLLILNDEDYICNILQASPTVKKKYNTFIRKYGDLADLSTEFEIMRNILFGGNLDWEEVSKTL</sequence>
<dbReference type="EMBL" id="MJIH01000008">
    <property type="protein sequence ID" value="OLR61677.1"/>
    <property type="molecule type" value="Genomic_DNA"/>
</dbReference>
<name>A0A1U7LXF2_9FIRM</name>
<evidence type="ECO:0000313" key="1">
    <source>
        <dbReference type="EMBL" id="OLR61677.1"/>
    </source>
</evidence>
<accession>A0A1U7LXF2</accession>
<gene>
    <name evidence="1" type="ORF">BIV18_10005</name>
</gene>
<keyword evidence="2" id="KW-1185">Reference proteome</keyword>